<name>A0ABV9KBE5_9RHOB</name>
<evidence type="ECO:0000256" key="1">
    <source>
        <dbReference type="ARBA" id="ARBA00006432"/>
    </source>
</evidence>
<dbReference type="CDD" id="cd05917">
    <property type="entry name" value="FACL_like_2"/>
    <property type="match status" value="1"/>
</dbReference>
<comment type="caution">
    <text evidence="5">The sequence shown here is derived from an EMBL/GenBank/DDBJ whole genome shotgun (WGS) entry which is preliminary data.</text>
</comment>
<dbReference type="Gene3D" id="3.30.300.30">
    <property type="match status" value="1"/>
</dbReference>
<dbReference type="Pfam" id="PF00501">
    <property type="entry name" value="AMP-binding"/>
    <property type="match status" value="1"/>
</dbReference>
<dbReference type="InterPro" id="IPR000873">
    <property type="entry name" value="AMP-dep_synth/lig_dom"/>
</dbReference>
<dbReference type="PANTHER" id="PTHR43201:SF5">
    <property type="entry name" value="MEDIUM-CHAIN ACYL-COA LIGASE ACSF2, MITOCHONDRIAL"/>
    <property type="match status" value="1"/>
</dbReference>
<dbReference type="PROSITE" id="PS00455">
    <property type="entry name" value="AMP_BINDING"/>
    <property type="match status" value="1"/>
</dbReference>
<keyword evidence="2" id="KW-0436">Ligase</keyword>
<evidence type="ECO:0000313" key="6">
    <source>
        <dbReference type="Proteomes" id="UP001595973"/>
    </source>
</evidence>
<dbReference type="Pfam" id="PF13193">
    <property type="entry name" value="AMP-binding_C"/>
    <property type="match status" value="1"/>
</dbReference>
<dbReference type="PANTHER" id="PTHR43201">
    <property type="entry name" value="ACYL-COA SYNTHETASE"/>
    <property type="match status" value="1"/>
</dbReference>
<dbReference type="InterPro" id="IPR020845">
    <property type="entry name" value="AMP-binding_CS"/>
</dbReference>
<evidence type="ECO:0000259" key="3">
    <source>
        <dbReference type="Pfam" id="PF00501"/>
    </source>
</evidence>
<dbReference type="Proteomes" id="UP001595973">
    <property type="component" value="Unassembled WGS sequence"/>
</dbReference>
<evidence type="ECO:0000313" key="5">
    <source>
        <dbReference type="EMBL" id="MFC4667527.1"/>
    </source>
</evidence>
<dbReference type="InterPro" id="IPR042099">
    <property type="entry name" value="ANL_N_sf"/>
</dbReference>
<dbReference type="SUPFAM" id="SSF56801">
    <property type="entry name" value="Acetyl-CoA synthetase-like"/>
    <property type="match status" value="1"/>
</dbReference>
<evidence type="ECO:0000256" key="2">
    <source>
        <dbReference type="ARBA" id="ARBA00022598"/>
    </source>
</evidence>
<dbReference type="InterPro" id="IPR045851">
    <property type="entry name" value="AMP-bd_C_sf"/>
</dbReference>
<feature type="domain" description="AMP-dependent synthetase/ligase" evidence="3">
    <location>
        <begin position="53"/>
        <end position="442"/>
    </location>
</feature>
<dbReference type="EMBL" id="JBHSGI010000002">
    <property type="protein sequence ID" value="MFC4667527.1"/>
    <property type="molecule type" value="Genomic_DNA"/>
</dbReference>
<keyword evidence="6" id="KW-1185">Reference proteome</keyword>
<accession>A0ABV9KBE5</accession>
<sequence>MSILSESLSSRISGWDAVTEAAPANLGPEGGISYMRGPSVPPLAYITIPQLLRETVSRFGPREAMVFLEQDVRLSYYDLDRAVDELASGLLALGLVKGDRVGIWSPNRLEWVLTQFATARIGVVMVNINPAYRLAELEYVLNKVGCKALISARSFKSSDYLGMIRQLAPELETCKPGKLNAVKLPQLQTVVVMDSDPGPGALTFEQLRQFGGPSQLLRLPSIDAALNPDEAINIQFTSGTTGAPKGAVLSHYNIVNNARFVTDRIHLTEIDRLAIPVPLYHCFGMVMGVLGAVSKGAAMVFPGEGFDASVTLDALERERCTAVYGVPTMFIAMLEAVSSRPRDLSAMRTGIMAGAPCPVETMRRVNRDMNMPEVTICYGMTETSPVSFQSFVDDPTDKRCETVGRVHPHLEVKLVGPDGGIVPAGETGELCTRGYSVMKGYWDDPTNTADSITDGWMHTGDLATFDADGFCAIVGRVKDMIIRGGENIYPREIEEFLLRHPKVSDVQVFGVPDEKFGEEVCAWATARPGEALNVDELRAFCQGQIAHYKIPRHFRVVKELPMTITGKAQKFVMRERMIQELSENRQG</sequence>
<feature type="domain" description="AMP-binding enzyme C-terminal" evidence="4">
    <location>
        <begin position="492"/>
        <end position="567"/>
    </location>
</feature>
<protein>
    <submittedName>
        <fullName evidence="5">AMP-binding protein</fullName>
    </submittedName>
</protein>
<dbReference type="InterPro" id="IPR025110">
    <property type="entry name" value="AMP-bd_C"/>
</dbReference>
<evidence type="ECO:0000259" key="4">
    <source>
        <dbReference type="Pfam" id="PF13193"/>
    </source>
</evidence>
<dbReference type="Gene3D" id="3.40.50.12780">
    <property type="entry name" value="N-terminal domain of ligase-like"/>
    <property type="match status" value="1"/>
</dbReference>
<organism evidence="5 6">
    <name type="scientific">Seohaeicola nanhaiensis</name>
    <dbReference type="NCBI Taxonomy" id="1387282"/>
    <lineage>
        <taxon>Bacteria</taxon>
        <taxon>Pseudomonadati</taxon>
        <taxon>Pseudomonadota</taxon>
        <taxon>Alphaproteobacteria</taxon>
        <taxon>Rhodobacterales</taxon>
        <taxon>Roseobacteraceae</taxon>
        <taxon>Seohaeicola</taxon>
    </lineage>
</organism>
<gene>
    <name evidence="5" type="ORF">ACFO5X_03070</name>
</gene>
<proteinExistence type="inferred from homology"/>
<reference evidence="6" key="1">
    <citation type="journal article" date="2019" name="Int. J. Syst. Evol. Microbiol.">
        <title>The Global Catalogue of Microorganisms (GCM) 10K type strain sequencing project: providing services to taxonomists for standard genome sequencing and annotation.</title>
        <authorList>
            <consortium name="The Broad Institute Genomics Platform"/>
            <consortium name="The Broad Institute Genome Sequencing Center for Infectious Disease"/>
            <person name="Wu L."/>
            <person name="Ma J."/>
        </authorList>
    </citation>
    <scope>NUCLEOTIDE SEQUENCE [LARGE SCALE GENOMIC DNA]</scope>
    <source>
        <strain evidence="6">CGMCC 4.7283</strain>
    </source>
</reference>
<comment type="similarity">
    <text evidence="1">Belongs to the ATP-dependent AMP-binding enzyme family.</text>
</comment>
<dbReference type="RefSeq" id="WP_380715759.1">
    <property type="nucleotide sequence ID" value="NZ_JBHSGI010000002.1"/>
</dbReference>